<dbReference type="EnsemblMetazoa" id="GBRI012246-RA">
    <property type="protein sequence ID" value="GBRI012246-PA"/>
    <property type="gene ID" value="GBRI012246"/>
</dbReference>
<keyword evidence="3" id="KW-1185">Reference proteome</keyword>
<sequence length="120" mass="13915">MLFVYNNFIKRFHMICRGTYTKNRNKLYLYTPYIGKLKLCSQVATQCAFETNSQNMRGTTLHSEKKFPVCFPCCFCTGGITNRYFFSNGTRGLVILFIYLFYFVINLTFLSGGSSSIIRN</sequence>
<proteinExistence type="predicted"/>
<evidence type="ECO:0000313" key="2">
    <source>
        <dbReference type="EnsemblMetazoa" id="GBRI012246-PA"/>
    </source>
</evidence>
<name>A0A1A9WAH6_9MUSC</name>
<evidence type="ECO:0000313" key="3">
    <source>
        <dbReference type="Proteomes" id="UP000091820"/>
    </source>
</evidence>
<dbReference type="Proteomes" id="UP000091820">
    <property type="component" value="Unassembled WGS sequence"/>
</dbReference>
<accession>A0A1A9WAH6</accession>
<dbReference type="VEuPathDB" id="VectorBase:GBRI012246"/>
<keyword evidence="1" id="KW-1133">Transmembrane helix</keyword>
<evidence type="ECO:0000256" key="1">
    <source>
        <dbReference type="SAM" id="Phobius"/>
    </source>
</evidence>
<dbReference type="AlphaFoldDB" id="A0A1A9WAH6"/>
<keyword evidence="1" id="KW-0472">Membrane</keyword>
<feature type="transmembrane region" description="Helical" evidence="1">
    <location>
        <begin position="93"/>
        <end position="118"/>
    </location>
</feature>
<reference evidence="3" key="1">
    <citation type="submission" date="2014-03" db="EMBL/GenBank/DDBJ databases">
        <authorList>
            <person name="Aksoy S."/>
            <person name="Warren W."/>
            <person name="Wilson R.K."/>
        </authorList>
    </citation>
    <scope>NUCLEOTIDE SEQUENCE [LARGE SCALE GENOMIC DNA]</scope>
    <source>
        <strain evidence="3">IAEA</strain>
    </source>
</reference>
<organism evidence="2 3">
    <name type="scientific">Glossina brevipalpis</name>
    <dbReference type="NCBI Taxonomy" id="37001"/>
    <lineage>
        <taxon>Eukaryota</taxon>
        <taxon>Metazoa</taxon>
        <taxon>Ecdysozoa</taxon>
        <taxon>Arthropoda</taxon>
        <taxon>Hexapoda</taxon>
        <taxon>Insecta</taxon>
        <taxon>Pterygota</taxon>
        <taxon>Neoptera</taxon>
        <taxon>Endopterygota</taxon>
        <taxon>Diptera</taxon>
        <taxon>Brachycera</taxon>
        <taxon>Muscomorpha</taxon>
        <taxon>Hippoboscoidea</taxon>
        <taxon>Glossinidae</taxon>
        <taxon>Glossina</taxon>
    </lineage>
</organism>
<protein>
    <submittedName>
        <fullName evidence="2">Uncharacterized protein</fullName>
    </submittedName>
</protein>
<reference evidence="2" key="2">
    <citation type="submission" date="2020-05" db="UniProtKB">
        <authorList>
            <consortium name="EnsemblMetazoa"/>
        </authorList>
    </citation>
    <scope>IDENTIFICATION</scope>
    <source>
        <strain evidence="2">IAEA</strain>
    </source>
</reference>
<keyword evidence="1" id="KW-0812">Transmembrane</keyword>